<dbReference type="InterPro" id="IPR012948">
    <property type="entry name" value="AARP2CN"/>
</dbReference>
<gene>
    <name evidence="7" type="ORF">A1O5_07552</name>
</gene>
<dbReference type="OrthoDB" id="119302at2759"/>
<dbReference type="HOGENOM" id="CLU_009858_1_0_1"/>
<evidence type="ECO:0000256" key="1">
    <source>
        <dbReference type="ARBA" id="ARBA00004604"/>
    </source>
</evidence>
<dbReference type="PANTHER" id="PTHR12858">
    <property type="entry name" value="RIBOSOME BIOGENESIS PROTEIN"/>
    <property type="match status" value="1"/>
</dbReference>
<keyword evidence="2" id="KW-0690">Ribosome biogenesis</keyword>
<dbReference type="InterPro" id="IPR039761">
    <property type="entry name" value="Bms1/Tsr1"/>
</dbReference>
<dbReference type="GO" id="GO:0000462">
    <property type="term" value="P:maturation of SSU-rRNA from tricistronic rRNA transcript (SSU-rRNA, 5.8S rRNA, LSU-rRNA)"/>
    <property type="evidence" value="ECO:0007669"/>
    <property type="project" value="TreeGrafter"/>
</dbReference>
<dbReference type="AlphaFoldDB" id="W9WXY9"/>
<protein>
    <recommendedName>
        <fullName evidence="6">Bms1-type G domain-containing protein</fullName>
    </recommendedName>
</protein>
<dbReference type="SMART" id="SM01362">
    <property type="entry name" value="DUF663"/>
    <property type="match status" value="1"/>
</dbReference>
<feature type="compositionally biased region" description="Basic and acidic residues" evidence="5">
    <location>
        <begin position="31"/>
        <end position="49"/>
    </location>
</feature>
<dbReference type="GO" id="GO:0000479">
    <property type="term" value="P:endonucleolytic cleavage of tricistronic rRNA transcript (SSU-rRNA, 5.8S rRNA, LSU-rRNA)"/>
    <property type="evidence" value="ECO:0007669"/>
    <property type="project" value="TreeGrafter"/>
</dbReference>
<dbReference type="PANTHER" id="PTHR12858:SF1">
    <property type="entry name" value="PRE-RRNA-PROCESSING PROTEIN TSR1 HOMOLOG"/>
    <property type="match status" value="1"/>
</dbReference>
<comment type="similarity">
    <text evidence="4">Belongs to the TRAFAC class translation factor GTPase superfamily. Bms1-like GTPase family. TSR1 subfamily.</text>
</comment>
<dbReference type="Pfam" id="PF22298">
    <property type="entry name" value="Tsr1_G-like"/>
    <property type="match status" value="1"/>
</dbReference>
<evidence type="ECO:0000313" key="8">
    <source>
        <dbReference type="Proteomes" id="UP000019471"/>
    </source>
</evidence>
<feature type="compositionally biased region" description="Acidic residues" evidence="5">
    <location>
        <begin position="409"/>
        <end position="421"/>
    </location>
</feature>
<organism evidence="7 8">
    <name type="scientific">Cladophialophora psammophila CBS 110553</name>
    <dbReference type="NCBI Taxonomy" id="1182543"/>
    <lineage>
        <taxon>Eukaryota</taxon>
        <taxon>Fungi</taxon>
        <taxon>Dikarya</taxon>
        <taxon>Ascomycota</taxon>
        <taxon>Pezizomycotina</taxon>
        <taxon>Eurotiomycetes</taxon>
        <taxon>Chaetothyriomycetidae</taxon>
        <taxon>Chaetothyriales</taxon>
        <taxon>Herpotrichiellaceae</taxon>
        <taxon>Cladophialophora</taxon>
    </lineage>
</organism>
<dbReference type="Proteomes" id="UP000019471">
    <property type="component" value="Unassembled WGS sequence"/>
</dbReference>
<dbReference type="InterPro" id="IPR007034">
    <property type="entry name" value="BMS1_TSR1_C"/>
</dbReference>
<feature type="domain" description="Bms1-type G" evidence="6">
    <location>
        <begin position="91"/>
        <end position="250"/>
    </location>
</feature>
<sequence>MAHTTTSVHHHRSTTKVDHKPFKSRFASKSALKDLAKGKIESQRPERGQRKTPHQQVMSKLARRNQAKQLRMHHKDKKEGEEIIFQGADGAAKHIAVVPLSADIDPYSTIRILNESVDVSGSNVSSGTVPVRVDRFRRHLLYLPAKFDLLNALDMCKLADWVIFVLDAEQKYGEEEDLFLRSLEGQGITNVTAVVNNLDQKVPGPKKMRHLTEMNIALGRYFPALDKLSSLDSKSDCTNLVRRLCTASTRGIRWRDDRSWMLIEQANWGQQVDEAASTTSVTLIGTIRGKALILDRLVHVPGWGDFQISLVRQVPRQGQKRKAEEMDADEPVKEWKPTADQDDLAELAPEQAEMQDLASSVATTEHKGVLLDDHHYFSDDNSHMPPPPKKLPPGTSNYQAAWFLDDVSDSESDMTDDEDRDGDVAMDAGQGSLDTENGGGMVLTNAEDGGSVIETKPPSEYPQSEMNIDNDDNDDAPLEAEEEARQLEEFRASRRKKEAEEDLEFPDEIELHPDVLARERLAKYRGLKSLRTSEWNHAEDAPYEPAEYKRLLQVPEYRKSYNSVMKESLAGDVLAGTKVEIELRDVPILLQSSAPQPSSMFSLLRHEHKHAVINLNVTLRSDLEEPIKSKDELIVQIGHRRLLVNPVFSGAGQTPNDVHKFDRFLHPGRTAIATFIGPLTWGSVPVLVFQRRSPHLSPDTAAAPALIDSRSNTLVSSTPSQSALRLIGTATTLPPSSTRVVAKRVVLTGHPYKIHKKLVTVRYMFFNRADVLWFAALPLFTKRGRQGFVKEPLGTHGYFKATFDGHIGPLDAVAVALYKRVWPRPARVWEG</sequence>
<dbReference type="GeneID" id="19192258"/>
<feature type="region of interest" description="Disordered" evidence="5">
    <location>
        <begin position="1"/>
        <end position="58"/>
    </location>
</feature>
<reference evidence="7 8" key="1">
    <citation type="submission" date="2013-03" db="EMBL/GenBank/DDBJ databases">
        <title>The Genome Sequence of Cladophialophora psammophila CBS 110553.</title>
        <authorList>
            <consortium name="The Broad Institute Genomics Platform"/>
            <person name="Cuomo C."/>
            <person name="de Hoog S."/>
            <person name="Gorbushina A."/>
            <person name="Walker B."/>
            <person name="Young S.K."/>
            <person name="Zeng Q."/>
            <person name="Gargeya S."/>
            <person name="Fitzgerald M."/>
            <person name="Haas B."/>
            <person name="Abouelleil A."/>
            <person name="Allen A.W."/>
            <person name="Alvarado L."/>
            <person name="Arachchi H.M."/>
            <person name="Berlin A.M."/>
            <person name="Chapman S.B."/>
            <person name="Gainer-Dewar J."/>
            <person name="Goldberg J."/>
            <person name="Griggs A."/>
            <person name="Gujja S."/>
            <person name="Hansen M."/>
            <person name="Howarth C."/>
            <person name="Imamovic A."/>
            <person name="Ireland A."/>
            <person name="Larimer J."/>
            <person name="McCowan C."/>
            <person name="Murphy C."/>
            <person name="Pearson M."/>
            <person name="Poon T.W."/>
            <person name="Priest M."/>
            <person name="Roberts A."/>
            <person name="Saif S."/>
            <person name="Shea T."/>
            <person name="Sisk P."/>
            <person name="Sykes S."/>
            <person name="Wortman J."/>
            <person name="Nusbaum C."/>
            <person name="Birren B."/>
        </authorList>
    </citation>
    <scope>NUCLEOTIDE SEQUENCE [LARGE SCALE GENOMIC DNA]</scope>
    <source>
        <strain evidence="7 8">CBS 110553</strain>
    </source>
</reference>
<dbReference type="Pfam" id="PF08142">
    <property type="entry name" value="AARP2CN"/>
    <property type="match status" value="1"/>
</dbReference>
<dbReference type="SMART" id="SM00785">
    <property type="entry name" value="AARP2CN"/>
    <property type="match status" value="1"/>
</dbReference>
<dbReference type="EMBL" id="AMGX01000011">
    <property type="protein sequence ID" value="EXJ69516.1"/>
    <property type="molecule type" value="Genomic_DNA"/>
</dbReference>
<dbReference type="PROSITE" id="PS51714">
    <property type="entry name" value="G_BMS1"/>
    <property type="match status" value="1"/>
</dbReference>
<evidence type="ECO:0000313" key="7">
    <source>
        <dbReference type="EMBL" id="EXJ69516.1"/>
    </source>
</evidence>
<comment type="subcellular location">
    <subcellularLocation>
        <location evidence="1">Nucleus</location>
        <location evidence="1">Nucleolus</location>
    </subcellularLocation>
</comment>
<dbReference type="RefSeq" id="XP_007746331.1">
    <property type="nucleotide sequence ID" value="XM_007748141.1"/>
</dbReference>
<evidence type="ECO:0000256" key="4">
    <source>
        <dbReference type="ARBA" id="ARBA00038288"/>
    </source>
</evidence>
<evidence type="ECO:0000256" key="5">
    <source>
        <dbReference type="SAM" id="MobiDB-lite"/>
    </source>
</evidence>
<evidence type="ECO:0000259" key="6">
    <source>
        <dbReference type="PROSITE" id="PS51714"/>
    </source>
</evidence>
<dbReference type="InterPro" id="IPR030387">
    <property type="entry name" value="G_Bms1/Tsr1_dom"/>
</dbReference>
<name>W9WXY9_9EURO</name>
<dbReference type="STRING" id="1182543.W9WXY9"/>
<evidence type="ECO:0000256" key="2">
    <source>
        <dbReference type="ARBA" id="ARBA00022517"/>
    </source>
</evidence>
<feature type="region of interest" description="Disordered" evidence="5">
    <location>
        <begin position="316"/>
        <end position="335"/>
    </location>
</feature>
<dbReference type="eggNOG" id="KOG1980">
    <property type="taxonomic scope" value="Eukaryota"/>
</dbReference>
<dbReference type="GO" id="GO:0030688">
    <property type="term" value="C:preribosome, small subunit precursor"/>
    <property type="evidence" value="ECO:0007669"/>
    <property type="project" value="TreeGrafter"/>
</dbReference>
<keyword evidence="8" id="KW-1185">Reference proteome</keyword>
<keyword evidence="3" id="KW-0539">Nucleus</keyword>
<dbReference type="GO" id="GO:0005525">
    <property type="term" value="F:GTP binding"/>
    <property type="evidence" value="ECO:0007669"/>
    <property type="project" value="TreeGrafter"/>
</dbReference>
<dbReference type="Pfam" id="PF04950">
    <property type="entry name" value="RIBIOP_C"/>
    <property type="match status" value="1"/>
</dbReference>
<evidence type="ECO:0000256" key="3">
    <source>
        <dbReference type="ARBA" id="ARBA00023242"/>
    </source>
</evidence>
<feature type="region of interest" description="Disordered" evidence="5">
    <location>
        <begin position="409"/>
        <end position="476"/>
    </location>
</feature>
<dbReference type="GO" id="GO:0034511">
    <property type="term" value="F:U3 snoRNA binding"/>
    <property type="evidence" value="ECO:0007669"/>
    <property type="project" value="TreeGrafter"/>
</dbReference>
<dbReference type="GO" id="GO:0005730">
    <property type="term" value="C:nucleolus"/>
    <property type="evidence" value="ECO:0007669"/>
    <property type="project" value="UniProtKB-SubCell"/>
</dbReference>
<feature type="compositionally biased region" description="Basic and acidic residues" evidence="5">
    <location>
        <begin position="321"/>
        <end position="335"/>
    </location>
</feature>
<accession>W9WXY9</accession>
<comment type="caution">
    <text evidence="7">The sequence shown here is derived from an EMBL/GenBank/DDBJ whole genome shotgun (WGS) entry which is preliminary data.</text>
</comment>
<proteinExistence type="inferred from homology"/>
<dbReference type="GO" id="GO:0003924">
    <property type="term" value="F:GTPase activity"/>
    <property type="evidence" value="ECO:0007669"/>
    <property type="project" value="TreeGrafter"/>
</dbReference>